<protein>
    <submittedName>
        <fullName evidence="1">Uncharacterized protein</fullName>
    </submittedName>
</protein>
<gene>
    <name evidence="1" type="ORF">CDEB00056_LOCUS23868</name>
</gene>
<organism evidence="1">
    <name type="scientific">Chaetoceros debilis</name>
    <dbReference type="NCBI Taxonomy" id="122233"/>
    <lineage>
        <taxon>Eukaryota</taxon>
        <taxon>Sar</taxon>
        <taxon>Stramenopiles</taxon>
        <taxon>Ochrophyta</taxon>
        <taxon>Bacillariophyta</taxon>
        <taxon>Coscinodiscophyceae</taxon>
        <taxon>Chaetocerotophycidae</taxon>
        <taxon>Chaetocerotales</taxon>
        <taxon>Chaetocerotaceae</taxon>
        <taxon>Chaetoceros</taxon>
    </lineage>
</organism>
<dbReference type="EMBL" id="HBIO01031138">
    <property type="protein sequence ID" value="CAE0479015.1"/>
    <property type="molecule type" value="Transcribed_RNA"/>
</dbReference>
<proteinExistence type="predicted"/>
<name>A0A7S3VGK9_9STRA</name>
<evidence type="ECO:0000313" key="1">
    <source>
        <dbReference type="EMBL" id="CAE0479015.1"/>
    </source>
</evidence>
<dbReference type="AlphaFoldDB" id="A0A7S3VGK9"/>
<accession>A0A7S3VGK9</accession>
<reference evidence="1" key="1">
    <citation type="submission" date="2021-01" db="EMBL/GenBank/DDBJ databases">
        <authorList>
            <person name="Corre E."/>
            <person name="Pelletier E."/>
            <person name="Niang G."/>
            <person name="Scheremetjew M."/>
            <person name="Finn R."/>
            <person name="Kale V."/>
            <person name="Holt S."/>
            <person name="Cochrane G."/>
            <person name="Meng A."/>
            <person name="Brown T."/>
            <person name="Cohen L."/>
        </authorList>
    </citation>
    <scope>NUCLEOTIDE SEQUENCE</scope>
    <source>
        <strain evidence="1">MM31A-1</strain>
    </source>
</reference>
<sequence>MESCYFSKYLRKVTCFTAVNISLVGHAKLFQCHIVKKCHSIVLCMKLSIPPSPTSRLQFCEGNYHQAGDVCNNDDLLPRDVIQYSQVLLYQDTLATTVMYDHI</sequence>